<protein>
    <recommendedName>
        <fullName evidence="4">TRAP transporter TAXI family solute receptor</fullName>
    </recommendedName>
</protein>
<sequence length="342" mass="36952">MFKQHIRSGALAVAVAALTLGSAAHAQGKSLRMASLGQSSPTTVFSIAVTQILKEEYGYSTQLSTGSPATRQAVEAANQQLDLFVSAVSVNGFLRDGTRMYKDMPNAPELFGNLRSILNYPFGAYHAIVWEDSGITSLEEIKGKKVFIGPPSGAARATIGQIITGVTGYEAGTDFEAISVDWSSAEQAFQDHQIDVYFTAAPVPSAELQQLSALGNFRVLGIPDDKVESEAIQRAFNVPGREFTLLAPDSYSGLTNEKPVRLVNTIVGLSTNKWVSEEDGYNITKAIFENRDDLVAAAQWMQVITPENALSQMNAPLHIGAYKYYKSVGIDIPEDLIPPEAK</sequence>
<dbReference type="OrthoDB" id="8111384at2"/>
<dbReference type="NCBIfam" id="TIGR02122">
    <property type="entry name" value="TRAP_TAXI"/>
    <property type="match status" value="1"/>
</dbReference>
<keyword evidence="1" id="KW-0732">Signal</keyword>
<accession>A0A4V2ULL6</accession>
<dbReference type="AlphaFoldDB" id="A0A4V2ULL6"/>
<reference evidence="2 3" key="1">
    <citation type="submission" date="2019-03" db="EMBL/GenBank/DDBJ databases">
        <title>Genomic Encyclopedia of Type Strains, Phase IV (KMG-IV): sequencing the most valuable type-strain genomes for metagenomic binning, comparative biology and taxonomic classification.</title>
        <authorList>
            <person name="Goeker M."/>
        </authorList>
    </citation>
    <scope>NUCLEOTIDE SEQUENCE [LARGE SCALE GENOMIC DNA]</scope>
    <source>
        <strain evidence="2 3">DSM 104836</strain>
    </source>
</reference>
<comment type="caution">
    <text evidence="2">The sequence shown here is derived from an EMBL/GenBank/DDBJ whole genome shotgun (WGS) entry which is preliminary data.</text>
</comment>
<evidence type="ECO:0000256" key="1">
    <source>
        <dbReference type="SAM" id="SignalP"/>
    </source>
</evidence>
<dbReference type="PANTHER" id="PTHR42941">
    <property type="entry name" value="SLL1037 PROTEIN"/>
    <property type="match status" value="1"/>
</dbReference>
<proteinExistence type="predicted"/>
<feature type="chain" id="PRO_5020244414" description="TRAP transporter TAXI family solute receptor" evidence="1">
    <location>
        <begin position="27"/>
        <end position="342"/>
    </location>
</feature>
<gene>
    <name evidence="2" type="ORF">EDD52_14012</name>
</gene>
<dbReference type="InterPro" id="IPR011852">
    <property type="entry name" value="TRAP_TAXI"/>
</dbReference>
<organism evidence="2 3">
    <name type="scientific">Primorskyibacter sedentarius</name>
    <dbReference type="NCBI Taxonomy" id="745311"/>
    <lineage>
        <taxon>Bacteria</taxon>
        <taxon>Pseudomonadati</taxon>
        <taxon>Pseudomonadota</taxon>
        <taxon>Alphaproteobacteria</taxon>
        <taxon>Rhodobacterales</taxon>
        <taxon>Roseobacteraceae</taxon>
        <taxon>Primorskyibacter</taxon>
    </lineage>
</organism>
<dbReference type="Proteomes" id="UP000295696">
    <property type="component" value="Unassembled WGS sequence"/>
</dbReference>
<dbReference type="EMBL" id="SLZU01000040">
    <property type="protein sequence ID" value="TCS51829.1"/>
    <property type="molecule type" value="Genomic_DNA"/>
</dbReference>
<dbReference type="Pfam" id="PF16868">
    <property type="entry name" value="NMT1_3"/>
    <property type="match status" value="1"/>
</dbReference>
<evidence type="ECO:0008006" key="4">
    <source>
        <dbReference type="Google" id="ProtNLM"/>
    </source>
</evidence>
<dbReference type="SUPFAM" id="SSF53850">
    <property type="entry name" value="Periplasmic binding protein-like II"/>
    <property type="match status" value="1"/>
</dbReference>
<dbReference type="PANTHER" id="PTHR42941:SF1">
    <property type="entry name" value="SLL1037 PROTEIN"/>
    <property type="match status" value="1"/>
</dbReference>
<dbReference type="Gene3D" id="3.40.190.10">
    <property type="entry name" value="Periplasmic binding protein-like II"/>
    <property type="match status" value="2"/>
</dbReference>
<dbReference type="RefSeq" id="WP_132248878.1">
    <property type="nucleotide sequence ID" value="NZ_SLZU01000040.1"/>
</dbReference>
<name>A0A4V2ULL6_9RHOB</name>
<evidence type="ECO:0000313" key="2">
    <source>
        <dbReference type="EMBL" id="TCS51829.1"/>
    </source>
</evidence>
<keyword evidence="3" id="KW-1185">Reference proteome</keyword>
<feature type="signal peptide" evidence="1">
    <location>
        <begin position="1"/>
        <end position="26"/>
    </location>
</feature>
<evidence type="ECO:0000313" key="3">
    <source>
        <dbReference type="Proteomes" id="UP000295696"/>
    </source>
</evidence>